<dbReference type="HAMAP" id="MF_00014">
    <property type="entry name" value="Ribosome_mat_RimM"/>
    <property type="match status" value="1"/>
</dbReference>
<name>A0A937G321_9BACT</name>
<feature type="domain" description="Ribosome maturation factor RimM PRC barrel" evidence="7">
    <location>
        <begin position="102"/>
        <end position="168"/>
    </location>
</feature>
<organism evidence="8 9">
    <name type="scientific">Fulvivirga marina</name>
    <dbReference type="NCBI Taxonomy" id="2494733"/>
    <lineage>
        <taxon>Bacteria</taxon>
        <taxon>Pseudomonadati</taxon>
        <taxon>Bacteroidota</taxon>
        <taxon>Cytophagia</taxon>
        <taxon>Cytophagales</taxon>
        <taxon>Fulvivirgaceae</taxon>
        <taxon>Fulvivirga</taxon>
    </lineage>
</organism>
<comment type="function">
    <text evidence="5">An accessory protein needed during the final step in the assembly of 30S ribosomal subunit, possibly for assembly of the head region. Essential for efficient processing of 16S rRNA. May be needed both before and after RbfA during the maturation of 16S rRNA. It has affinity for free ribosomal 30S subunits but not for 70S ribosomes.</text>
</comment>
<dbReference type="InterPro" id="IPR011961">
    <property type="entry name" value="RimM"/>
</dbReference>
<dbReference type="InterPro" id="IPR056792">
    <property type="entry name" value="PRC_RimM"/>
</dbReference>
<keyword evidence="9" id="KW-1185">Reference proteome</keyword>
<protein>
    <recommendedName>
        <fullName evidence="5">Ribosome maturation factor RimM</fullName>
    </recommendedName>
</protein>
<dbReference type="InterPro" id="IPR036976">
    <property type="entry name" value="RimM_N_sf"/>
</dbReference>
<dbReference type="InterPro" id="IPR009000">
    <property type="entry name" value="Transl_B-barrel_sf"/>
</dbReference>
<dbReference type="SUPFAM" id="SSF50447">
    <property type="entry name" value="Translation proteins"/>
    <property type="match status" value="1"/>
</dbReference>
<evidence type="ECO:0000259" key="7">
    <source>
        <dbReference type="Pfam" id="PF24986"/>
    </source>
</evidence>
<dbReference type="GO" id="GO:0006364">
    <property type="term" value="P:rRNA processing"/>
    <property type="evidence" value="ECO:0007669"/>
    <property type="project" value="UniProtKB-UniRule"/>
</dbReference>
<dbReference type="RefSeq" id="WP_202859315.1">
    <property type="nucleotide sequence ID" value="NZ_JAEUGD010000067.1"/>
</dbReference>
<evidence type="ECO:0000313" key="8">
    <source>
        <dbReference type="EMBL" id="MBL6449772.1"/>
    </source>
</evidence>
<dbReference type="PANTHER" id="PTHR33692">
    <property type="entry name" value="RIBOSOME MATURATION FACTOR RIMM"/>
    <property type="match status" value="1"/>
</dbReference>
<dbReference type="SUPFAM" id="SSF50346">
    <property type="entry name" value="PRC-barrel domain"/>
    <property type="match status" value="1"/>
</dbReference>
<evidence type="ECO:0000256" key="5">
    <source>
        <dbReference type="HAMAP-Rule" id="MF_00014"/>
    </source>
</evidence>
<dbReference type="AlphaFoldDB" id="A0A937G321"/>
<keyword evidence="4 5" id="KW-0143">Chaperone</keyword>
<dbReference type="NCBIfam" id="TIGR02273">
    <property type="entry name" value="16S_RimM"/>
    <property type="match status" value="1"/>
</dbReference>
<comment type="domain">
    <text evidence="5">The PRC barrel domain binds ribosomal protein uS19.</text>
</comment>
<evidence type="ECO:0000256" key="1">
    <source>
        <dbReference type="ARBA" id="ARBA00022490"/>
    </source>
</evidence>
<comment type="caution">
    <text evidence="8">The sequence shown here is derived from an EMBL/GenBank/DDBJ whole genome shotgun (WGS) entry which is preliminary data.</text>
</comment>
<dbReference type="Proteomes" id="UP000614216">
    <property type="component" value="Unassembled WGS sequence"/>
</dbReference>
<evidence type="ECO:0000256" key="3">
    <source>
        <dbReference type="ARBA" id="ARBA00022552"/>
    </source>
</evidence>
<dbReference type="Pfam" id="PF01782">
    <property type="entry name" value="RimM"/>
    <property type="match status" value="1"/>
</dbReference>
<dbReference type="EMBL" id="JAEUGD010000067">
    <property type="protein sequence ID" value="MBL6449772.1"/>
    <property type="molecule type" value="Genomic_DNA"/>
</dbReference>
<keyword evidence="3 5" id="KW-0698">rRNA processing</keyword>
<dbReference type="GO" id="GO:0005840">
    <property type="term" value="C:ribosome"/>
    <property type="evidence" value="ECO:0007669"/>
    <property type="project" value="InterPro"/>
</dbReference>
<dbReference type="Gene3D" id="2.40.30.60">
    <property type="entry name" value="RimM"/>
    <property type="match status" value="1"/>
</dbReference>
<dbReference type="InterPro" id="IPR002676">
    <property type="entry name" value="RimM_N"/>
</dbReference>
<reference evidence="8" key="1">
    <citation type="submission" date="2021-01" db="EMBL/GenBank/DDBJ databases">
        <title>Fulvivirga kasyanovii gen. nov., sp nov., a novel member of the phylum Bacteroidetes isolated from seawater in a mussel farm.</title>
        <authorList>
            <person name="Zhao L.-H."/>
            <person name="Wang Z.-J."/>
        </authorList>
    </citation>
    <scope>NUCLEOTIDE SEQUENCE</scope>
    <source>
        <strain evidence="8">29W222</strain>
    </source>
</reference>
<accession>A0A937G321</accession>
<evidence type="ECO:0000259" key="6">
    <source>
        <dbReference type="Pfam" id="PF01782"/>
    </source>
</evidence>
<evidence type="ECO:0000256" key="4">
    <source>
        <dbReference type="ARBA" id="ARBA00023186"/>
    </source>
</evidence>
<comment type="subcellular location">
    <subcellularLocation>
        <location evidence="5">Cytoplasm</location>
    </subcellularLocation>
</comment>
<dbReference type="GO" id="GO:0005737">
    <property type="term" value="C:cytoplasm"/>
    <property type="evidence" value="ECO:0007669"/>
    <property type="project" value="UniProtKB-SubCell"/>
</dbReference>
<dbReference type="GO" id="GO:0043022">
    <property type="term" value="F:ribosome binding"/>
    <property type="evidence" value="ECO:0007669"/>
    <property type="project" value="InterPro"/>
</dbReference>
<dbReference type="Gene3D" id="2.30.30.240">
    <property type="entry name" value="PRC-barrel domain"/>
    <property type="match status" value="1"/>
</dbReference>
<comment type="similarity">
    <text evidence="5">Belongs to the RimM family.</text>
</comment>
<dbReference type="PANTHER" id="PTHR33692:SF1">
    <property type="entry name" value="RIBOSOME MATURATION FACTOR RIMM"/>
    <property type="match status" value="1"/>
</dbReference>
<dbReference type="InterPro" id="IPR011033">
    <property type="entry name" value="PRC_barrel-like_sf"/>
</dbReference>
<keyword evidence="2 5" id="KW-0690">Ribosome biogenesis</keyword>
<gene>
    <name evidence="5 8" type="primary">rimM</name>
    <name evidence="8" type="ORF">JMN32_25905</name>
</gene>
<comment type="subunit">
    <text evidence="5">Binds ribosomal protein uS19.</text>
</comment>
<sequence length="174" mass="19530">MNVGECFQLGYVIKKHGLSGEVSIILDVDVPHEYQELESVFVEINDKLVPFFIESISIKGNKAIVRFEDVNTLEQADELKGKGLFLPLSMLPELDDDKFYYHQVMGYHVIDTTAGDVGVIVDVYTSPNQDLLAIDHRGKEVLVPINDEIIGKVDHEKSTLNVNLPEGLLDIYLD</sequence>
<keyword evidence="1 5" id="KW-0963">Cytoplasm</keyword>
<evidence type="ECO:0000313" key="9">
    <source>
        <dbReference type="Proteomes" id="UP000614216"/>
    </source>
</evidence>
<dbReference type="GO" id="GO:0042274">
    <property type="term" value="P:ribosomal small subunit biogenesis"/>
    <property type="evidence" value="ECO:0007669"/>
    <property type="project" value="UniProtKB-UniRule"/>
</dbReference>
<feature type="domain" description="RimM N-terminal" evidence="6">
    <location>
        <begin position="9"/>
        <end position="87"/>
    </location>
</feature>
<proteinExistence type="inferred from homology"/>
<evidence type="ECO:0000256" key="2">
    <source>
        <dbReference type="ARBA" id="ARBA00022517"/>
    </source>
</evidence>
<dbReference type="Pfam" id="PF24986">
    <property type="entry name" value="PRC_RimM"/>
    <property type="match status" value="1"/>
</dbReference>